<evidence type="ECO:0000313" key="6">
    <source>
        <dbReference type="EMBL" id="UOF90293.1"/>
    </source>
</evidence>
<keyword evidence="4 5" id="KW-0472">Membrane</keyword>
<feature type="transmembrane region" description="Helical" evidence="5">
    <location>
        <begin position="273"/>
        <end position="292"/>
    </location>
</feature>
<dbReference type="InterPro" id="IPR050382">
    <property type="entry name" value="MFS_Na/Anion_cotransporter"/>
</dbReference>
<feature type="transmembrane region" description="Helical" evidence="5">
    <location>
        <begin position="326"/>
        <end position="345"/>
    </location>
</feature>
<gene>
    <name evidence="6" type="ORF">LSG31_20930</name>
</gene>
<feature type="transmembrane region" description="Helical" evidence="5">
    <location>
        <begin position="141"/>
        <end position="160"/>
    </location>
</feature>
<evidence type="ECO:0000256" key="4">
    <source>
        <dbReference type="ARBA" id="ARBA00023136"/>
    </source>
</evidence>
<feature type="transmembrane region" description="Helical" evidence="5">
    <location>
        <begin position="304"/>
        <end position="320"/>
    </location>
</feature>
<evidence type="ECO:0000256" key="1">
    <source>
        <dbReference type="ARBA" id="ARBA00004651"/>
    </source>
</evidence>
<dbReference type="RefSeq" id="WP_347436987.1">
    <property type="nucleotide sequence ID" value="NZ_CP089291.1"/>
</dbReference>
<evidence type="ECO:0000256" key="5">
    <source>
        <dbReference type="SAM" id="Phobius"/>
    </source>
</evidence>
<dbReference type="Proteomes" id="UP000830167">
    <property type="component" value="Chromosome"/>
</dbReference>
<feature type="transmembrane region" description="Helical" evidence="5">
    <location>
        <begin position="7"/>
        <end position="25"/>
    </location>
</feature>
<dbReference type="PANTHER" id="PTHR11662">
    <property type="entry name" value="SOLUTE CARRIER FAMILY 17"/>
    <property type="match status" value="1"/>
</dbReference>
<keyword evidence="7" id="KW-1185">Reference proteome</keyword>
<keyword evidence="2 5" id="KW-0812">Transmembrane</keyword>
<comment type="subcellular location">
    <subcellularLocation>
        <location evidence="1">Cell membrane</location>
        <topology evidence="1">Multi-pass membrane protein</topology>
    </subcellularLocation>
</comment>
<feature type="transmembrane region" description="Helical" evidence="5">
    <location>
        <begin position="111"/>
        <end position="129"/>
    </location>
</feature>
<feature type="transmembrane region" description="Helical" evidence="5">
    <location>
        <begin position="166"/>
        <end position="186"/>
    </location>
</feature>
<evidence type="ECO:0000256" key="2">
    <source>
        <dbReference type="ARBA" id="ARBA00022692"/>
    </source>
</evidence>
<reference evidence="6" key="1">
    <citation type="submission" date="2021-12" db="EMBL/GenBank/DDBJ databases">
        <title>Alicyclobacillaceae gen. nov., sp. nov., isolated from chalcocite enrichment system.</title>
        <authorList>
            <person name="Jiang Z."/>
        </authorList>
    </citation>
    <scope>NUCLEOTIDE SEQUENCE</scope>
    <source>
        <strain evidence="6">MYW30-H2</strain>
    </source>
</reference>
<sequence length="436" mass="48734">MKTTSTRVRWVVMFLVFLISTVSYLDRTNISVAAPVISKEFHLSPIQLGVIFSAFSWAYAIAQIPAGMIANWLRPRRTYFYGMWVWCIILILTTTAGSYAAWIWFRIPFGIGEAITWPAASVLLSRWFPRVEYSQAMSLQNLGLVIGAAVAPPIVSFILIQWGWKMTFILTGLIAALLGTIFYFYAKDDPKDHRGVAKDELEWIQHDQVEVDNSPAPKGLYFELMKRPSLWAVGISNFGLDFVNFMFLTWYPTYLMQKYHVSLKEMGYLAMEPYLFGLITVLGAGAIVRRLVNAGFNSVNVRRLVIALGLILGTIMLFITPSISNIYMSVTAMSLGYAFVMGILGPQWSTPAEIGGKKGAGFVSGFVNFIGNIGGILSPLLMGIVLQHYKSFTPAILTAGGVTLVCTVLFLILYRVHDDRQAMERFHKKQGITIHS</sequence>
<proteinExistence type="predicted"/>
<evidence type="ECO:0000313" key="7">
    <source>
        <dbReference type="Proteomes" id="UP000830167"/>
    </source>
</evidence>
<feature type="transmembrane region" description="Helical" evidence="5">
    <location>
        <begin position="230"/>
        <end position="253"/>
    </location>
</feature>
<accession>A0ABY4CIS3</accession>
<dbReference type="InterPro" id="IPR011701">
    <property type="entry name" value="MFS"/>
</dbReference>
<keyword evidence="3 5" id="KW-1133">Transmembrane helix</keyword>
<feature type="transmembrane region" description="Helical" evidence="5">
    <location>
        <begin position="45"/>
        <end position="62"/>
    </location>
</feature>
<dbReference type="PANTHER" id="PTHR11662:SF399">
    <property type="entry name" value="FI19708P1-RELATED"/>
    <property type="match status" value="1"/>
</dbReference>
<name>A0ABY4CIS3_9BACL</name>
<feature type="transmembrane region" description="Helical" evidence="5">
    <location>
        <begin position="83"/>
        <end position="105"/>
    </location>
</feature>
<dbReference type="EMBL" id="CP089291">
    <property type="protein sequence ID" value="UOF90293.1"/>
    <property type="molecule type" value="Genomic_DNA"/>
</dbReference>
<organism evidence="6 7">
    <name type="scientific">Fodinisporobacter ferrooxydans</name>
    <dbReference type="NCBI Taxonomy" id="2901836"/>
    <lineage>
        <taxon>Bacteria</taxon>
        <taxon>Bacillati</taxon>
        <taxon>Bacillota</taxon>
        <taxon>Bacilli</taxon>
        <taxon>Bacillales</taxon>
        <taxon>Alicyclobacillaceae</taxon>
        <taxon>Fodinisporobacter</taxon>
    </lineage>
</organism>
<dbReference type="CDD" id="cd17319">
    <property type="entry name" value="MFS_ExuT_GudP_like"/>
    <property type="match status" value="1"/>
</dbReference>
<feature type="transmembrane region" description="Helical" evidence="5">
    <location>
        <begin position="366"/>
        <end position="389"/>
    </location>
</feature>
<dbReference type="InterPro" id="IPR036259">
    <property type="entry name" value="MFS_trans_sf"/>
</dbReference>
<protein>
    <submittedName>
        <fullName evidence="6">MFS transporter</fullName>
    </submittedName>
</protein>
<evidence type="ECO:0000256" key="3">
    <source>
        <dbReference type="ARBA" id="ARBA00022989"/>
    </source>
</evidence>
<feature type="transmembrane region" description="Helical" evidence="5">
    <location>
        <begin position="395"/>
        <end position="416"/>
    </location>
</feature>
<dbReference type="Pfam" id="PF07690">
    <property type="entry name" value="MFS_1"/>
    <property type="match status" value="1"/>
</dbReference>
<dbReference type="SUPFAM" id="SSF103473">
    <property type="entry name" value="MFS general substrate transporter"/>
    <property type="match status" value="1"/>
</dbReference>
<dbReference type="Gene3D" id="1.20.1250.20">
    <property type="entry name" value="MFS general substrate transporter like domains"/>
    <property type="match status" value="2"/>
</dbReference>